<dbReference type="RefSeq" id="WP_002708938.1">
    <property type="nucleotide sequence ID" value="NZ_JH651384.1"/>
</dbReference>
<dbReference type="NCBIfam" id="TIGR03505">
    <property type="entry name" value="FimV_core"/>
    <property type="match status" value="1"/>
</dbReference>
<feature type="chain" id="PRO_5024797769" description="LysM domain-containing protein" evidence="4">
    <location>
        <begin position="26"/>
        <end position="398"/>
    </location>
</feature>
<protein>
    <recommendedName>
        <fullName evidence="7">LysM domain-containing protein</fullName>
    </recommendedName>
</protein>
<sequence length="398" mass="42333" precursor="true">MKHKTFAAATGLLLAASIFLQPAYAEQYGPIKSNETLWDIANHYSSSQGVSTAKMMQAFRAENPHAFIAGHPGMLKKGIYLKVPALGGVVEQAEAAPVAGKPAAVTDSQPSAETTVNMASLQGEIDKLRNQLKKEQEKSASMALQIKALQGQSKQSGKAGQQQVSTLQSELLIKLQTDLAGLKQQLQQKDVRIVELQAISKQSNAKNSKAMQAELADLKALLEQRDTHIQNLQAALREASISIKRQFAENQALHAQLKAEQPDAGLAAPQPPAEPGSGTPSSLTLAGAEAAGQTAEPPPAASASTPVVFADQIAPATQEPTETDKKPVSLQNMLQQQATDNGSANQDDGFPMPSRVSVVIALISLMFVLALAWRAFSQQRALREEEARLRAALGSEAV</sequence>
<evidence type="ECO:0000313" key="5">
    <source>
        <dbReference type="EMBL" id="EIJ35025.1"/>
    </source>
</evidence>
<keyword evidence="1" id="KW-0175">Coiled coil</keyword>
<evidence type="ECO:0000256" key="3">
    <source>
        <dbReference type="SAM" id="Phobius"/>
    </source>
</evidence>
<evidence type="ECO:0000256" key="2">
    <source>
        <dbReference type="SAM" id="MobiDB-lite"/>
    </source>
</evidence>
<keyword evidence="4" id="KW-0732">Signal</keyword>
<dbReference type="OrthoDB" id="5298707at2"/>
<keyword evidence="6" id="KW-1185">Reference proteome</keyword>
<feature type="coiled-coil region" evidence="1">
    <location>
        <begin position="111"/>
        <end position="249"/>
    </location>
</feature>
<dbReference type="EMBL" id="JH651384">
    <property type="protein sequence ID" value="EIJ35025.1"/>
    <property type="molecule type" value="Genomic_DNA"/>
</dbReference>
<evidence type="ECO:0000256" key="1">
    <source>
        <dbReference type="SAM" id="Coils"/>
    </source>
</evidence>
<evidence type="ECO:0000313" key="6">
    <source>
        <dbReference type="Proteomes" id="UP000005317"/>
    </source>
</evidence>
<dbReference type="InterPro" id="IPR020012">
    <property type="entry name" value="LysM_FimV"/>
</dbReference>
<evidence type="ECO:0000256" key="4">
    <source>
        <dbReference type="SAM" id="SignalP"/>
    </source>
</evidence>
<name>A0A656HJ45_THINJ</name>
<organism evidence="5 6">
    <name type="scientific">Thiothrix nivea (strain ATCC 35100 / DSM 5205 / JP2)</name>
    <dbReference type="NCBI Taxonomy" id="870187"/>
    <lineage>
        <taxon>Bacteria</taxon>
        <taxon>Pseudomonadati</taxon>
        <taxon>Pseudomonadota</taxon>
        <taxon>Gammaproteobacteria</taxon>
        <taxon>Thiotrichales</taxon>
        <taxon>Thiotrichaceae</taxon>
        <taxon>Thiothrix</taxon>
    </lineage>
</organism>
<keyword evidence="3" id="KW-0812">Transmembrane</keyword>
<keyword evidence="3" id="KW-1133">Transmembrane helix</keyword>
<dbReference type="Proteomes" id="UP000005317">
    <property type="component" value="Unassembled WGS sequence"/>
</dbReference>
<keyword evidence="3" id="KW-0472">Membrane</keyword>
<proteinExistence type="predicted"/>
<evidence type="ECO:0008006" key="7">
    <source>
        <dbReference type="Google" id="ProtNLM"/>
    </source>
</evidence>
<feature type="region of interest" description="Disordered" evidence="2">
    <location>
        <begin position="262"/>
        <end position="304"/>
    </location>
</feature>
<reference evidence="6" key="1">
    <citation type="journal article" date="2011" name="Stand. Genomic Sci.">
        <title>Genome sequence of the filamentous, gliding Thiothrix nivea neotype strain (JP2(T)).</title>
        <authorList>
            <person name="Lapidus A."/>
            <person name="Nolan M."/>
            <person name="Lucas S."/>
            <person name="Glavina Del Rio T."/>
            <person name="Tice H."/>
            <person name="Cheng J.F."/>
            <person name="Tapia R."/>
            <person name="Han C."/>
            <person name="Goodwin L."/>
            <person name="Pitluck S."/>
            <person name="Liolios K."/>
            <person name="Pagani I."/>
            <person name="Ivanova N."/>
            <person name="Huntemann M."/>
            <person name="Mavromatis K."/>
            <person name="Mikhailova N."/>
            <person name="Pati A."/>
            <person name="Chen A."/>
            <person name="Palaniappan K."/>
            <person name="Land M."/>
            <person name="Brambilla E.M."/>
            <person name="Rohde M."/>
            <person name="Abt B."/>
            <person name="Verbarg S."/>
            <person name="Goker M."/>
            <person name="Bristow J."/>
            <person name="Eisen J.A."/>
            <person name="Markowitz V."/>
            <person name="Hugenholtz P."/>
            <person name="Kyrpides N.C."/>
            <person name="Klenk H.P."/>
            <person name="Woyke T."/>
        </authorList>
    </citation>
    <scope>NUCLEOTIDE SEQUENCE [LARGE SCALE GENOMIC DNA]</scope>
    <source>
        <strain evidence="6">ATCC 35100 / DSM 5205 / JP2</strain>
    </source>
</reference>
<accession>A0A656HJ45</accession>
<gene>
    <name evidence="5" type="ORF">Thini_2480</name>
</gene>
<feature type="signal peptide" evidence="4">
    <location>
        <begin position="1"/>
        <end position="25"/>
    </location>
</feature>
<feature type="transmembrane region" description="Helical" evidence="3">
    <location>
        <begin position="356"/>
        <end position="376"/>
    </location>
</feature>
<dbReference type="AlphaFoldDB" id="A0A656HJ45"/>